<evidence type="ECO:0000313" key="6">
    <source>
        <dbReference type="EMBL" id="KAJ3658679.1"/>
    </source>
</evidence>
<comment type="caution">
    <text evidence="6">The sequence shown here is derived from an EMBL/GenBank/DDBJ whole genome shotgun (WGS) entry which is preliminary data.</text>
</comment>
<accession>A0AA38IST7</accession>
<evidence type="ECO:0000256" key="2">
    <source>
        <dbReference type="ARBA" id="ARBA00022679"/>
    </source>
</evidence>
<dbReference type="AlphaFoldDB" id="A0AA38IST7"/>
<evidence type="ECO:0000313" key="7">
    <source>
        <dbReference type="Proteomes" id="UP001168821"/>
    </source>
</evidence>
<evidence type="ECO:0000259" key="5">
    <source>
        <dbReference type="Pfam" id="PF22528"/>
    </source>
</evidence>
<dbReference type="GO" id="GO:0032259">
    <property type="term" value="P:methylation"/>
    <property type="evidence" value="ECO:0007669"/>
    <property type="project" value="UniProtKB-KW"/>
</dbReference>
<gene>
    <name evidence="6" type="ORF">Zmor_010404</name>
</gene>
<protein>
    <recommendedName>
        <fullName evidence="5">Protein arginine N-methyltransferase domain-containing protein</fullName>
    </recommendedName>
</protein>
<dbReference type="Gene3D" id="3.40.50.150">
    <property type="entry name" value="Vaccinia Virus protein VP39"/>
    <property type="match status" value="1"/>
</dbReference>
<dbReference type="Gene3D" id="2.70.160.11">
    <property type="entry name" value="Hnrnp arginine n-methyltransferase1"/>
    <property type="match status" value="2"/>
</dbReference>
<dbReference type="PROSITE" id="PS51678">
    <property type="entry name" value="SAM_MT_PRMT"/>
    <property type="match status" value="1"/>
</dbReference>
<dbReference type="Pfam" id="PF22528">
    <property type="entry name" value="PRMT_C"/>
    <property type="match status" value="1"/>
</dbReference>
<dbReference type="GO" id="GO:0042054">
    <property type="term" value="F:histone methyltransferase activity"/>
    <property type="evidence" value="ECO:0007669"/>
    <property type="project" value="TreeGrafter"/>
</dbReference>
<dbReference type="PANTHER" id="PTHR11006">
    <property type="entry name" value="PROTEIN ARGININE N-METHYLTRANSFERASE"/>
    <property type="match status" value="1"/>
</dbReference>
<dbReference type="InterPro" id="IPR055135">
    <property type="entry name" value="PRMT_dom"/>
</dbReference>
<name>A0AA38IST7_9CUCU</name>
<dbReference type="InterPro" id="IPR025799">
    <property type="entry name" value="Arg_MeTrfase"/>
</dbReference>
<dbReference type="PANTHER" id="PTHR11006:SF60">
    <property type="entry name" value="PROTEIN ARGININE N-METHYLTRANSFERASE 9"/>
    <property type="match status" value="1"/>
</dbReference>
<dbReference type="EMBL" id="JALNTZ010000003">
    <property type="protein sequence ID" value="KAJ3658679.1"/>
    <property type="molecule type" value="Genomic_DNA"/>
</dbReference>
<keyword evidence="3 4" id="KW-0949">S-adenosyl-L-methionine</keyword>
<evidence type="ECO:0000256" key="3">
    <source>
        <dbReference type="ARBA" id="ARBA00022691"/>
    </source>
</evidence>
<dbReference type="Gene3D" id="1.25.40.10">
    <property type="entry name" value="Tetratricopeptide repeat domain"/>
    <property type="match status" value="1"/>
</dbReference>
<dbReference type="GO" id="GO:0016274">
    <property type="term" value="F:protein-arginine N-methyltransferase activity"/>
    <property type="evidence" value="ECO:0007669"/>
    <property type="project" value="InterPro"/>
</dbReference>
<dbReference type="SUPFAM" id="SSF48452">
    <property type="entry name" value="TPR-like"/>
    <property type="match status" value="1"/>
</dbReference>
<keyword evidence="1 4" id="KW-0489">Methyltransferase</keyword>
<dbReference type="SUPFAM" id="SSF53335">
    <property type="entry name" value="S-adenosyl-L-methionine-dependent methyltransferases"/>
    <property type="match status" value="1"/>
</dbReference>
<evidence type="ECO:0000256" key="4">
    <source>
        <dbReference type="PROSITE-ProRule" id="PRU01015"/>
    </source>
</evidence>
<evidence type="ECO:0000256" key="1">
    <source>
        <dbReference type="ARBA" id="ARBA00022603"/>
    </source>
</evidence>
<keyword evidence="2 4" id="KW-0808">Transferase</keyword>
<feature type="domain" description="Protein arginine N-methyltransferase" evidence="5">
    <location>
        <begin position="286"/>
        <end position="434"/>
    </location>
</feature>
<dbReference type="InterPro" id="IPR029063">
    <property type="entry name" value="SAM-dependent_MTases_sf"/>
</dbReference>
<proteinExistence type="predicted"/>
<keyword evidence="7" id="KW-1185">Reference proteome</keyword>
<dbReference type="InterPro" id="IPR011990">
    <property type="entry name" value="TPR-like_helical_dom_sf"/>
</dbReference>
<dbReference type="Proteomes" id="UP001168821">
    <property type="component" value="Unassembled WGS sequence"/>
</dbReference>
<reference evidence="6" key="1">
    <citation type="journal article" date="2023" name="G3 (Bethesda)">
        <title>Whole genome assemblies of Zophobas morio and Tenebrio molitor.</title>
        <authorList>
            <person name="Kaur S."/>
            <person name="Stinson S.A."/>
            <person name="diCenzo G.C."/>
        </authorList>
    </citation>
    <scope>NUCLEOTIDE SEQUENCE</scope>
    <source>
        <strain evidence="6">QUZm001</strain>
    </source>
</reference>
<organism evidence="6 7">
    <name type="scientific">Zophobas morio</name>
    <dbReference type="NCBI Taxonomy" id="2755281"/>
    <lineage>
        <taxon>Eukaryota</taxon>
        <taxon>Metazoa</taxon>
        <taxon>Ecdysozoa</taxon>
        <taxon>Arthropoda</taxon>
        <taxon>Hexapoda</taxon>
        <taxon>Insecta</taxon>
        <taxon>Pterygota</taxon>
        <taxon>Neoptera</taxon>
        <taxon>Endopterygota</taxon>
        <taxon>Coleoptera</taxon>
        <taxon>Polyphaga</taxon>
        <taxon>Cucujiformia</taxon>
        <taxon>Tenebrionidae</taxon>
        <taxon>Zophobas</taxon>
    </lineage>
</organism>
<sequence length="727" mass="83775">MSTEERVPRIKELKIRMKPDYYLELAREAFEKGNKKDALENYISYIENLAHPDEMKLAEQMNLTKLIMNLNNLSELNQEIEQEVLKCYLKVLNRYPQNAILLNAFGVFFFSHGEYTVARKFLQSSADLGYLPGEKNFLHVIWHLIPRWHFRMLNDQKRNESYKKAITNAINHGFKKVYDIGTGCGLLSLIATNCDKDVTVVAFEENKTLSDIASNIFKRNNVNENITLITRNSNMASVPPTPCNLILTEIFDAGVFGEDCLETIKHSMDNFLVEKNFKIIPAGVKLYVTGIESAEILRKHRYIHQLDELNLKDICIREVDAEPYDAEFLKNKNVKYLTNTNSFLEVNFYDKPQLEKLLESSDCIDTVELTCNEKGVLHAFAMWFDLCLDKEITISTDPSNLDNQCWEQAVFYLKHPIQVSAGEIVKIKPSMVNGQVHFEVVSKSINCSNCFEVSTEVISFLNDTQLIQSIINAADKYTAPDLRIVDFNIFPLFGLLMAKKGATVWHIYKDECDLSLFNEIMVRNDLPANKLICVHQKELQEYIIYVEQPHIVFTNIIKTDGSWNKEEFTVETEQIFKCESLPKKIVLNAQFISSKYLDVCNKVDDSNALNFEIFEEINKYSGSEHPNLETFEHEAHSTIAVFDISDLEKVDFHKEVDITSDGSCNGILYWFDIHFTSDENKFSTLNSTHYNKSCTLLNNRKCVKEGEKIPIHILRLEGHLKVYCDLN</sequence>